<dbReference type="PANTHER" id="PTHR23023">
    <property type="entry name" value="DIMETHYLANILINE MONOOXYGENASE"/>
    <property type="match status" value="1"/>
</dbReference>
<evidence type="ECO:0000313" key="9">
    <source>
        <dbReference type="EnsemblMetazoa" id="XP_001946773.1"/>
    </source>
</evidence>
<protein>
    <recommendedName>
        <fullName evidence="8">Flavin-containing monooxygenase</fullName>
        <ecNumber evidence="8">1.-.-.-</ecNumber>
    </recommendedName>
</protein>
<dbReference type="GO" id="GO:0050661">
    <property type="term" value="F:NADP binding"/>
    <property type="evidence" value="ECO:0007669"/>
    <property type="project" value="InterPro"/>
</dbReference>
<keyword evidence="10" id="KW-1185">Reference proteome</keyword>
<dbReference type="InterPro" id="IPR050346">
    <property type="entry name" value="FMO-like"/>
</dbReference>
<keyword evidence="3 8" id="KW-0285">Flavoprotein</keyword>
<dbReference type="PRINTS" id="PR00370">
    <property type="entry name" value="FMOXYGENASE"/>
</dbReference>
<evidence type="ECO:0000256" key="4">
    <source>
        <dbReference type="ARBA" id="ARBA00022827"/>
    </source>
</evidence>
<dbReference type="GeneID" id="100166723"/>
<dbReference type="EnsemblMetazoa" id="XM_003240802.4">
    <property type="protein sequence ID" value="XP_003240850.1"/>
    <property type="gene ID" value="LOC100166723"/>
</dbReference>
<evidence type="ECO:0000256" key="7">
    <source>
        <dbReference type="ARBA" id="ARBA00023033"/>
    </source>
</evidence>
<evidence type="ECO:0000256" key="1">
    <source>
        <dbReference type="ARBA" id="ARBA00001974"/>
    </source>
</evidence>
<dbReference type="PIRSF" id="PIRSF000332">
    <property type="entry name" value="FMO"/>
    <property type="match status" value="1"/>
</dbReference>
<evidence type="ECO:0000256" key="2">
    <source>
        <dbReference type="ARBA" id="ARBA00009183"/>
    </source>
</evidence>
<dbReference type="EnsemblMetazoa" id="XM_001946738.5">
    <property type="protein sequence ID" value="XP_001946773.1"/>
    <property type="gene ID" value="LOC100166723"/>
</dbReference>
<keyword evidence="4 8" id="KW-0274">FAD</keyword>
<dbReference type="InterPro" id="IPR036188">
    <property type="entry name" value="FAD/NAD-bd_sf"/>
</dbReference>
<evidence type="ECO:0000256" key="5">
    <source>
        <dbReference type="ARBA" id="ARBA00022857"/>
    </source>
</evidence>
<organism evidence="9 10">
    <name type="scientific">Acyrthosiphon pisum</name>
    <name type="common">Pea aphid</name>
    <dbReference type="NCBI Taxonomy" id="7029"/>
    <lineage>
        <taxon>Eukaryota</taxon>
        <taxon>Metazoa</taxon>
        <taxon>Ecdysozoa</taxon>
        <taxon>Arthropoda</taxon>
        <taxon>Hexapoda</taxon>
        <taxon>Insecta</taxon>
        <taxon>Pterygota</taxon>
        <taxon>Neoptera</taxon>
        <taxon>Paraneoptera</taxon>
        <taxon>Hemiptera</taxon>
        <taxon>Sternorrhyncha</taxon>
        <taxon>Aphidomorpha</taxon>
        <taxon>Aphidoidea</taxon>
        <taxon>Aphididae</taxon>
        <taxon>Macrosiphini</taxon>
        <taxon>Acyrthosiphon</taxon>
    </lineage>
</organism>
<dbReference type="GO" id="GO:0004499">
    <property type="term" value="F:N,N-dimethylaniline monooxygenase activity"/>
    <property type="evidence" value="ECO:0007669"/>
    <property type="project" value="InterPro"/>
</dbReference>
<evidence type="ECO:0000256" key="8">
    <source>
        <dbReference type="RuleBase" id="RU361177"/>
    </source>
</evidence>
<reference evidence="10" key="1">
    <citation type="submission" date="2010-06" db="EMBL/GenBank/DDBJ databases">
        <authorList>
            <person name="Jiang H."/>
            <person name="Abraham K."/>
            <person name="Ali S."/>
            <person name="Alsbrooks S.L."/>
            <person name="Anim B.N."/>
            <person name="Anosike U.S."/>
            <person name="Attaway T."/>
            <person name="Bandaranaike D.P."/>
            <person name="Battles P.K."/>
            <person name="Bell S.N."/>
            <person name="Bell A.V."/>
            <person name="Beltran B."/>
            <person name="Bickham C."/>
            <person name="Bustamante Y."/>
            <person name="Caleb T."/>
            <person name="Canada A."/>
            <person name="Cardenas V."/>
            <person name="Carter K."/>
            <person name="Chacko J."/>
            <person name="Chandrabose M.N."/>
            <person name="Chavez D."/>
            <person name="Chavez A."/>
            <person name="Chen L."/>
            <person name="Chu H.-S."/>
            <person name="Claassen K.J."/>
            <person name="Cockrell R."/>
            <person name="Collins M."/>
            <person name="Cooper J.A."/>
            <person name="Cree A."/>
            <person name="Curry S.M."/>
            <person name="Da Y."/>
            <person name="Dao M.D."/>
            <person name="Das B."/>
            <person name="Davila M.-L."/>
            <person name="Davy-Carroll L."/>
            <person name="Denson S."/>
            <person name="Dinh H."/>
            <person name="Ebong V.E."/>
            <person name="Edwards J.R."/>
            <person name="Egan A."/>
            <person name="El-Daye J."/>
            <person name="Escobedo L."/>
            <person name="Fernandez S."/>
            <person name="Fernando P.R."/>
            <person name="Flagg N."/>
            <person name="Forbes L.D."/>
            <person name="Fowler R.G."/>
            <person name="Fu Q."/>
            <person name="Gabisi R.A."/>
            <person name="Ganer J."/>
            <person name="Garbino Pronczuk A."/>
            <person name="Garcia R.M."/>
            <person name="Garner T."/>
            <person name="Garrett T.E."/>
            <person name="Gonzalez D.A."/>
            <person name="Hamid H."/>
            <person name="Hawkins E.S."/>
            <person name="Hirani K."/>
            <person name="Hogues M.E."/>
            <person name="Hollins B."/>
            <person name="Hsiao C.-H."/>
            <person name="Jabil R."/>
            <person name="James M.L."/>
            <person name="Jhangiani S.N."/>
            <person name="Johnson B."/>
            <person name="Johnson Q."/>
            <person name="Joshi V."/>
            <person name="Kalu J.B."/>
            <person name="Kam C."/>
            <person name="Kashfia A."/>
            <person name="Keebler J."/>
            <person name="Kisamo H."/>
            <person name="Kovar C.L."/>
            <person name="Lago L.A."/>
            <person name="Lai C.-Y."/>
            <person name="Laidlaw J."/>
            <person name="Lara F."/>
            <person name="Le T.-K."/>
            <person name="Lee S.L."/>
            <person name="Legall F.H."/>
            <person name="Lemon S.J."/>
            <person name="Lewis L.R."/>
            <person name="Li B."/>
            <person name="Liu Y."/>
            <person name="Liu Y.-S."/>
            <person name="Lopez J."/>
            <person name="Lozado R.J."/>
            <person name="Lu J."/>
            <person name="Madu R.C."/>
            <person name="Maheshwari M."/>
            <person name="Maheshwari R."/>
            <person name="Malloy K."/>
            <person name="Martinez E."/>
            <person name="Mathew T."/>
            <person name="Mercado I.C."/>
            <person name="Mercado C."/>
            <person name="Meyer B."/>
            <person name="Montgomery K."/>
            <person name="Morgan M.B."/>
            <person name="Munidasa M."/>
            <person name="Nazareth L.V."/>
            <person name="Nelson J."/>
            <person name="Ng B.M."/>
            <person name="Nguyen N.B."/>
            <person name="Nguyen P.Q."/>
            <person name="Nguyen T."/>
            <person name="Obregon M."/>
            <person name="Okwuonu G.O."/>
            <person name="Onwere C.G."/>
            <person name="Orozco G."/>
            <person name="Parra A."/>
            <person name="Patel S."/>
            <person name="Patil S."/>
            <person name="Perez A."/>
            <person name="Perez Y."/>
            <person name="Pham C."/>
            <person name="Primus E.L."/>
            <person name="Pu L.-L."/>
            <person name="Puazo M."/>
            <person name="Qin X."/>
            <person name="Quiroz J.B."/>
            <person name="Reese J."/>
            <person name="Richards S."/>
            <person name="Rives C.M."/>
            <person name="Robberts R."/>
            <person name="Ruiz S.J."/>
            <person name="Ruiz M.J."/>
            <person name="Santibanez J."/>
            <person name="Schneider B.W."/>
            <person name="Sisson I."/>
            <person name="Smith M."/>
            <person name="Sodergren E."/>
            <person name="Song X.-Z."/>
            <person name="Song B.B."/>
            <person name="Summersgill H."/>
            <person name="Thelus R."/>
            <person name="Thornton R.D."/>
            <person name="Trejos Z.Y."/>
            <person name="Usmani K."/>
            <person name="Vattathil S."/>
            <person name="Villasana D."/>
            <person name="Walker D.L."/>
            <person name="Wang S."/>
            <person name="Wang K."/>
            <person name="White C.S."/>
            <person name="Williams A.C."/>
            <person name="Williamson J."/>
            <person name="Wilson K."/>
            <person name="Woghiren I.O."/>
            <person name="Woodworth J.R."/>
            <person name="Worley K.C."/>
            <person name="Wright R.A."/>
            <person name="Wu W."/>
            <person name="Young L."/>
            <person name="Zhang L."/>
            <person name="Zhang J."/>
            <person name="Zhu Y."/>
            <person name="Muzny D.M."/>
            <person name="Weinstock G."/>
            <person name="Gibbs R.A."/>
        </authorList>
    </citation>
    <scope>NUCLEOTIDE SEQUENCE [LARGE SCALE GENOMIC DNA]</scope>
    <source>
        <strain evidence="10">LSR1</strain>
    </source>
</reference>
<dbReference type="OMA" id="PVIHKLM"/>
<proteinExistence type="inferred from homology"/>
<accession>A0A8R1W0L1</accession>
<keyword evidence="5" id="KW-0521">NADP</keyword>
<dbReference type="Gene3D" id="3.50.50.60">
    <property type="entry name" value="FAD/NAD(P)-binding domain"/>
    <property type="match status" value="2"/>
</dbReference>
<dbReference type="FunFam" id="3.50.50.60:FF:000138">
    <property type="entry name" value="Flavin-containing monooxygenase"/>
    <property type="match status" value="1"/>
</dbReference>
<comment type="cofactor">
    <cofactor evidence="1 8">
        <name>FAD</name>
        <dbReference type="ChEBI" id="CHEBI:57692"/>
    </cofactor>
</comment>
<dbReference type="InterPro" id="IPR020946">
    <property type="entry name" value="Flavin_mOase-like"/>
</dbReference>
<dbReference type="EC" id="1.-.-.-" evidence="8"/>
<reference evidence="9" key="2">
    <citation type="submission" date="2022-06" db="UniProtKB">
        <authorList>
            <consortium name="EnsemblMetazoa"/>
        </authorList>
    </citation>
    <scope>IDENTIFICATION</scope>
</reference>
<dbReference type="RefSeq" id="XP_003240850.1">
    <property type="nucleotide sequence ID" value="XM_003240802.3"/>
</dbReference>
<dbReference type="OrthoDB" id="66881at2759"/>
<evidence type="ECO:0000256" key="6">
    <source>
        <dbReference type="ARBA" id="ARBA00023002"/>
    </source>
</evidence>
<dbReference type="Pfam" id="PF00743">
    <property type="entry name" value="FMO-like"/>
    <property type="match status" value="2"/>
</dbReference>
<keyword evidence="7 8" id="KW-0503">Monooxygenase</keyword>
<dbReference type="SUPFAM" id="SSF51905">
    <property type="entry name" value="FAD/NAD(P)-binding domain"/>
    <property type="match status" value="2"/>
</dbReference>
<dbReference type="AlphaFoldDB" id="A0A8R1W0L1"/>
<evidence type="ECO:0000313" key="10">
    <source>
        <dbReference type="Proteomes" id="UP000007819"/>
    </source>
</evidence>
<dbReference type="GO" id="GO:0050660">
    <property type="term" value="F:flavin adenine dinucleotide binding"/>
    <property type="evidence" value="ECO:0007669"/>
    <property type="project" value="InterPro"/>
</dbReference>
<name>A0A8R1W0L1_ACYPI</name>
<dbReference type="Proteomes" id="UP000007819">
    <property type="component" value="Chromosome A1"/>
</dbReference>
<sequence>MRVAIIGAGVAGLASARRCLENDFEPIVYERSKGVGGTWVYDERTGIDEFGLPIHTSMYQNLMTNLPKELMDFPNFPYTGLDDVSFLKSCQVQEYIEQFTEHFGLYKHIRFCSLVTSVEKLTNNWQVTAEDLKTKTSKTEYYDAVMVCNGHNALPFTPDIPGNNDFDGIQIHSHNYRIPEHFTNLNVLIIGSGPSGVDICSDVSKIANQVYFSHHKPELIEKDFPKNVIHKPDVEHFSKKSVSFKDKTEQTLDAIIYCTGYKITLPFLKPSCGINVLNDKLITPLYKNIINMNNPTMGFIGYLNLTFVFRIFDLQVRYYLEFLRQNSSSRLDCMIKMMTPVTTHFLGENMLNYCKSLLLDKIKVEPIPPVYFEVYNGCHKLKDKYYRSYHSSVVRIIDSDDYVIEFDAKNAKNK</sequence>
<keyword evidence="6 8" id="KW-0560">Oxidoreductase</keyword>
<dbReference type="KEGG" id="api:100166723"/>
<evidence type="ECO:0000256" key="3">
    <source>
        <dbReference type="ARBA" id="ARBA00022630"/>
    </source>
</evidence>
<dbReference type="RefSeq" id="XP_001946773.1">
    <property type="nucleotide sequence ID" value="XM_001946738.4"/>
</dbReference>
<dbReference type="InterPro" id="IPR000960">
    <property type="entry name" value="Flavin_mOase"/>
</dbReference>
<comment type="similarity">
    <text evidence="2 8">Belongs to the FMO family.</text>
</comment>